<dbReference type="RefSeq" id="XP_060300796.1">
    <property type="nucleotide sequence ID" value="XM_060441337.1"/>
</dbReference>
<protein>
    <submittedName>
        <fullName evidence="2">Uncharacterized protein</fullName>
    </submittedName>
</protein>
<keyword evidence="1" id="KW-0812">Transmembrane</keyword>
<organism evidence="2 3">
    <name type="scientific">Lasiosphaeria miniovina</name>
    <dbReference type="NCBI Taxonomy" id="1954250"/>
    <lineage>
        <taxon>Eukaryota</taxon>
        <taxon>Fungi</taxon>
        <taxon>Dikarya</taxon>
        <taxon>Ascomycota</taxon>
        <taxon>Pezizomycotina</taxon>
        <taxon>Sordariomycetes</taxon>
        <taxon>Sordariomycetidae</taxon>
        <taxon>Sordariales</taxon>
        <taxon>Lasiosphaeriaceae</taxon>
        <taxon>Lasiosphaeria</taxon>
    </lineage>
</organism>
<accession>A0AA40E8I7</accession>
<keyword evidence="1" id="KW-0472">Membrane</keyword>
<sequence length="109" mass="12650">MTETKLMVLVISKKIPFMEAKYLGELFWFFGYCFFSLLKYPRAIETLLDMESTHSCLLASSVLPLAAIRDCCFENHRDSRETREFYTGYLKGSVVLFVLPFLLFVVRGV</sequence>
<comment type="caution">
    <text evidence="2">The sequence shown here is derived from an EMBL/GenBank/DDBJ whole genome shotgun (WGS) entry which is preliminary data.</text>
</comment>
<feature type="transmembrane region" description="Helical" evidence="1">
    <location>
        <begin position="89"/>
        <end position="106"/>
    </location>
</feature>
<feature type="transmembrane region" description="Helical" evidence="1">
    <location>
        <begin position="20"/>
        <end position="40"/>
    </location>
</feature>
<keyword evidence="1" id="KW-1133">Transmembrane helix</keyword>
<evidence type="ECO:0000313" key="2">
    <source>
        <dbReference type="EMBL" id="KAK0727941.1"/>
    </source>
</evidence>
<dbReference type="EMBL" id="JAUIRO010000002">
    <property type="protein sequence ID" value="KAK0727941.1"/>
    <property type="molecule type" value="Genomic_DNA"/>
</dbReference>
<name>A0AA40E8I7_9PEZI</name>
<proteinExistence type="predicted"/>
<reference evidence="2" key="1">
    <citation type="submission" date="2023-06" db="EMBL/GenBank/DDBJ databases">
        <title>Genome-scale phylogeny and comparative genomics of the fungal order Sordariales.</title>
        <authorList>
            <consortium name="Lawrence Berkeley National Laboratory"/>
            <person name="Hensen N."/>
            <person name="Bonometti L."/>
            <person name="Westerberg I."/>
            <person name="Brannstrom I.O."/>
            <person name="Guillou S."/>
            <person name="Cros-Aarteil S."/>
            <person name="Calhoun S."/>
            <person name="Haridas S."/>
            <person name="Kuo A."/>
            <person name="Mondo S."/>
            <person name="Pangilinan J."/>
            <person name="Riley R."/>
            <person name="LaButti K."/>
            <person name="Andreopoulos B."/>
            <person name="Lipzen A."/>
            <person name="Chen C."/>
            <person name="Yanf M."/>
            <person name="Daum C."/>
            <person name="Ng V."/>
            <person name="Clum A."/>
            <person name="Steindorff A."/>
            <person name="Ohm R."/>
            <person name="Martin F."/>
            <person name="Silar P."/>
            <person name="Natvig D."/>
            <person name="Lalanne C."/>
            <person name="Gautier V."/>
            <person name="Ament-velasquez S.L."/>
            <person name="Kruys A."/>
            <person name="Hutchinson M.I."/>
            <person name="Powell A.J."/>
            <person name="Barry K."/>
            <person name="Miller A.N."/>
            <person name="Grigoriev I.V."/>
            <person name="Debuchy R."/>
            <person name="Gladieux P."/>
            <person name="Thoren M.H."/>
            <person name="Johannesson H."/>
        </authorList>
    </citation>
    <scope>NUCLEOTIDE SEQUENCE</scope>
    <source>
        <strain evidence="2">SMH2392-1A</strain>
    </source>
</reference>
<evidence type="ECO:0000256" key="1">
    <source>
        <dbReference type="SAM" id="Phobius"/>
    </source>
</evidence>
<dbReference type="AlphaFoldDB" id="A0AA40E8I7"/>
<dbReference type="GeneID" id="85324607"/>
<evidence type="ECO:0000313" key="3">
    <source>
        <dbReference type="Proteomes" id="UP001172101"/>
    </source>
</evidence>
<keyword evidence="3" id="KW-1185">Reference proteome</keyword>
<gene>
    <name evidence="2" type="ORF">B0T26DRAFT_696133</name>
</gene>
<dbReference type="Proteomes" id="UP001172101">
    <property type="component" value="Unassembled WGS sequence"/>
</dbReference>